<dbReference type="InterPro" id="IPR049179">
    <property type="entry name" value="T2SSK_SAM-like_2nd"/>
</dbReference>
<evidence type="ECO:0000313" key="15">
    <source>
        <dbReference type="Proteomes" id="UP001331561"/>
    </source>
</evidence>
<comment type="subcellular location">
    <subcellularLocation>
        <location evidence="1 10">Cell inner membrane</location>
    </subcellularLocation>
</comment>
<keyword evidence="5 10" id="KW-0997">Cell inner membrane</keyword>
<keyword evidence="6 11" id="KW-0812">Transmembrane</keyword>
<sequence length="335" mass="36884">MSVTYSACSPFARRGLARRRPRQRGAAILMAILTVALVAAVASAIVAEHGAAIEQLEGRSDQAQARWLARGAVDWARNVLQFTKVRGQRELQTGNIDTLTGKWGEWAIRVPPTPVDEGELSGEIEEMSSRFNVNKLVNLGVVDVAQQAIFLRLLVNIGLSESVADAMSDAVIDWMDADDRPRPKGAESAWYAEQRQVILPPQAALLSINELLAVRGMTPALLERLRPHITALPSDADRINVNIATAEVLAAYIANLSLVQARKIVLDRQQRFFTTVADFTARLPAGNSYNATQLDVQSRYFQATGRATWGVASTHMQVLLRRDQGRPEIIRETIL</sequence>
<keyword evidence="9 10" id="KW-0472">Membrane</keyword>
<evidence type="ECO:0000256" key="11">
    <source>
        <dbReference type="SAM" id="Phobius"/>
    </source>
</evidence>
<dbReference type="SUPFAM" id="SSF54523">
    <property type="entry name" value="Pili subunits"/>
    <property type="match status" value="1"/>
</dbReference>
<keyword evidence="3 10" id="KW-0813">Transport</keyword>
<feature type="transmembrane region" description="Helical" evidence="11">
    <location>
        <begin position="26"/>
        <end position="47"/>
    </location>
</feature>
<dbReference type="PIRSF" id="PIRSF002786">
    <property type="entry name" value="XcpX"/>
    <property type="match status" value="1"/>
</dbReference>
<keyword evidence="8 11" id="KW-1133">Transmembrane helix</keyword>
<dbReference type="SUPFAM" id="SSF158544">
    <property type="entry name" value="GspK insert domain-like"/>
    <property type="match status" value="1"/>
</dbReference>
<feature type="domain" description="T2SS protein K first SAM-like" evidence="13">
    <location>
        <begin position="129"/>
        <end position="233"/>
    </location>
</feature>
<keyword evidence="7" id="KW-0653">Protein transport</keyword>
<dbReference type="Gene3D" id="1.10.40.60">
    <property type="entry name" value="EpsJ-like"/>
    <property type="match status" value="2"/>
</dbReference>
<dbReference type="NCBIfam" id="NF037980">
    <property type="entry name" value="T2SS_GspK"/>
    <property type="match status" value="1"/>
</dbReference>
<dbReference type="Pfam" id="PF21687">
    <property type="entry name" value="T2SSK_1st"/>
    <property type="match status" value="1"/>
</dbReference>
<dbReference type="PANTHER" id="PTHR38831:SF1">
    <property type="entry name" value="TYPE II SECRETION SYSTEM PROTEIN K-RELATED"/>
    <property type="match status" value="1"/>
</dbReference>
<proteinExistence type="inferred from homology"/>
<comment type="similarity">
    <text evidence="2 10">Belongs to the GSP K family.</text>
</comment>
<evidence type="ECO:0000256" key="8">
    <source>
        <dbReference type="ARBA" id="ARBA00022989"/>
    </source>
</evidence>
<keyword evidence="15" id="KW-1185">Reference proteome</keyword>
<reference evidence="14 15" key="1">
    <citation type="submission" date="2024-01" db="EMBL/GenBank/DDBJ databases">
        <title>Uliginosibacterium soil sp. nov.</title>
        <authorList>
            <person name="Lv Y."/>
        </authorList>
    </citation>
    <scope>NUCLEOTIDE SEQUENCE [LARGE SCALE GENOMIC DNA]</scope>
    <source>
        <strain evidence="14 15">H3</strain>
    </source>
</reference>
<dbReference type="Gene3D" id="3.30.1300.30">
    <property type="entry name" value="GSPII I/J protein-like"/>
    <property type="match status" value="1"/>
</dbReference>
<accession>A0ABU6KA30</accession>
<name>A0ABU6KA30_9RHOO</name>
<dbReference type="InterPro" id="IPR005628">
    <property type="entry name" value="GspK"/>
</dbReference>
<comment type="caution">
    <text evidence="14">The sequence shown here is derived from an EMBL/GenBank/DDBJ whole genome shotgun (WGS) entry which is preliminary data.</text>
</comment>
<dbReference type="Proteomes" id="UP001331561">
    <property type="component" value="Unassembled WGS sequence"/>
</dbReference>
<gene>
    <name evidence="14" type="primary">gspK</name>
    <name evidence="14" type="ORF">VVD49_20595</name>
</gene>
<evidence type="ECO:0000313" key="14">
    <source>
        <dbReference type="EMBL" id="MEC5388145.1"/>
    </source>
</evidence>
<dbReference type="InterPro" id="IPR038072">
    <property type="entry name" value="GspK_central_sf"/>
</dbReference>
<evidence type="ECO:0000256" key="7">
    <source>
        <dbReference type="ARBA" id="ARBA00022927"/>
    </source>
</evidence>
<dbReference type="Pfam" id="PF03934">
    <property type="entry name" value="T2SSK"/>
    <property type="match status" value="1"/>
</dbReference>
<evidence type="ECO:0000256" key="10">
    <source>
        <dbReference type="PIRNR" id="PIRNR002786"/>
    </source>
</evidence>
<dbReference type="InterPro" id="IPR049031">
    <property type="entry name" value="T2SSK_SAM-like_1st"/>
</dbReference>
<evidence type="ECO:0000256" key="1">
    <source>
        <dbReference type="ARBA" id="ARBA00004533"/>
    </source>
</evidence>
<dbReference type="RefSeq" id="WP_327601122.1">
    <property type="nucleotide sequence ID" value="NZ_JAYXHS010000005.1"/>
</dbReference>
<evidence type="ECO:0000256" key="4">
    <source>
        <dbReference type="ARBA" id="ARBA00022475"/>
    </source>
</evidence>
<feature type="domain" description="T2SS protein K second SAM-like" evidence="12">
    <location>
        <begin position="239"/>
        <end position="296"/>
    </location>
</feature>
<dbReference type="PANTHER" id="PTHR38831">
    <property type="entry name" value="TYPE II SECRETION SYSTEM PROTEIN K"/>
    <property type="match status" value="1"/>
</dbReference>
<organism evidence="14 15">
    <name type="scientific">Uliginosibacterium silvisoli</name>
    <dbReference type="NCBI Taxonomy" id="3114758"/>
    <lineage>
        <taxon>Bacteria</taxon>
        <taxon>Pseudomonadati</taxon>
        <taxon>Pseudomonadota</taxon>
        <taxon>Betaproteobacteria</taxon>
        <taxon>Rhodocyclales</taxon>
        <taxon>Zoogloeaceae</taxon>
        <taxon>Uliginosibacterium</taxon>
    </lineage>
</organism>
<dbReference type="InterPro" id="IPR045584">
    <property type="entry name" value="Pilin-like"/>
</dbReference>
<protein>
    <recommendedName>
        <fullName evidence="10">Type II secretion system protein K</fullName>
    </recommendedName>
</protein>
<evidence type="ECO:0000256" key="2">
    <source>
        <dbReference type="ARBA" id="ARBA00007246"/>
    </source>
</evidence>
<evidence type="ECO:0000256" key="6">
    <source>
        <dbReference type="ARBA" id="ARBA00022692"/>
    </source>
</evidence>
<evidence type="ECO:0000259" key="13">
    <source>
        <dbReference type="Pfam" id="PF21687"/>
    </source>
</evidence>
<evidence type="ECO:0000256" key="3">
    <source>
        <dbReference type="ARBA" id="ARBA00022448"/>
    </source>
</evidence>
<dbReference type="EMBL" id="JAYXHS010000005">
    <property type="protein sequence ID" value="MEC5388145.1"/>
    <property type="molecule type" value="Genomic_DNA"/>
</dbReference>
<keyword evidence="4 10" id="KW-1003">Cell membrane</keyword>
<evidence type="ECO:0000256" key="5">
    <source>
        <dbReference type="ARBA" id="ARBA00022519"/>
    </source>
</evidence>
<evidence type="ECO:0000259" key="12">
    <source>
        <dbReference type="Pfam" id="PF03934"/>
    </source>
</evidence>
<evidence type="ECO:0000256" key="9">
    <source>
        <dbReference type="ARBA" id="ARBA00023136"/>
    </source>
</evidence>